<keyword evidence="3 10" id="KW-0540">Nuclease</keyword>
<dbReference type="InterPro" id="IPR044925">
    <property type="entry name" value="His-Me_finger_sf"/>
</dbReference>
<proteinExistence type="inferred from homology"/>
<name>A0A163USV1_9BURK</name>
<dbReference type="GO" id="GO:0046872">
    <property type="term" value="F:metal ion binding"/>
    <property type="evidence" value="ECO:0007669"/>
    <property type="project" value="UniProtKB-KW"/>
</dbReference>
<dbReference type="SMART" id="SM00892">
    <property type="entry name" value="Endonuclease_NS"/>
    <property type="match status" value="1"/>
</dbReference>
<evidence type="ECO:0000256" key="5">
    <source>
        <dbReference type="ARBA" id="ARBA00022759"/>
    </source>
</evidence>
<keyword evidence="7" id="KW-0460">Magnesium</keyword>
<sequence length="273" mass="30243">MKIRLTHFKYFKHFQHFASFFPSLLIGLLATLGATVSLNVLAASDCAQFSPGGRAPIVTNAKMRASTQQLCYSDFAVLHSGVTHGPLWSAEHLSAEHLDDARDNTRTNRFFVDKKLPPGASATLSDYKKSGYDRGHMSPAGDRWDQKGMMESFSLANVVPQNPSNNRRIWSRIEQSVRRLVEQSGDAYVVTGPLFSGRQLQTIGESRVLVPTQLYKVVYLPGRDLAFAVVVDNTPTNEYKVKTVRELEAMSGLQFPGIPDTLKDQRIGGLKGV</sequence>
<keyword evidence="5 10" id="KW-0255">Endonuclease</keyword>
<organism evidence="13 14">
    <name type="scientific">Caballeronia udeis</name>
    <dbReference type="NCBI Taxonomy" id="1232866"/>
    <lineage>
        <taxon>Bacteria</taxon>
        <taxon>Pseudomonadati</taxon>
        <taxon>Pseudomonadota</taxon>
        <taxon>Betaproteobacteria</taxon>
        <taxon>Burkholderiales</taxon>
        <taxon>Burkholderiaceae</taxon>
        <taxon>Caballeronia</taxon>
    </lineage>
</organism>
<dbReference type="EC" id="3.1.30.-" evidence="10"/>
<dbReference type="PROSITE" id="PS01070">
    <property type="entry name" value="NUCLEASE_NON_SPEC"/>
    <property type="match status" value="1"/>
</dbReference>
<evidence type="ECO:0000256" key="3">
    <source>
        <dbReference type="ARBA" id="ARBA00022722"/>
    </source>
</evidence>
<feature type="binding site" evidence="9">
    <location>
        <position position="166"/>
    </location>
    <ligand>
        <name>Mg(2+)</name>
        <dbReference type="ChEBI" id="CHEBI:18420"/>
        <note>catalytic</note>
    </ligand>
</feature>
<accession>A0A163USV1</accession>
<evidence type="ECO:0000256" key="9">
    <source>
        <dbReference type="PIRSR" id="PIRSR640255-2"/>
    </source>
</evidence>
<dbReference type="OrthoDB" id="9811262at2"/>
<dbReference type="InterPro" id="IPR020821">
    <property type="entry name" value="ENPP1-3/EXOG-like_nuc-like"/>
</dbReference>
<dbReference type="GO" id="GO:0003676">
    <property type="term" value="F:nucleic acid binding"/>
    <property type="evidence" value="ECO:0007669"/>
    <property type="project" value="InterPro"/>
</dbReference>
<evidence type="ECO:0000259" key="11">
    <source>
        <dbReference type="SMART" id="SM00477"/>
    </source>
</evidence>
<dbReference type="AlphaFoldDB" id="A0A163USV1"/>
<evidence type="ECO:0000256" key="1">
    <source>
        <dbReference type="ARBA" id="ARBA00001946"/>
    </source>
</evidence>
<keyword evidence="6 10" id="KW-0378">Hydrolase</keyword>
<evidence type="ECO:0000313" key="14">
    <source>
        <dbReference type="Proteomes" id="UP000054683"/>
    </source>
</evidence>
<dbReference type="CDD" id="cd00091">
    <property type="entry name" value="NUC"/>
    <property type="match status" value="1"/>
</dbReference>
<dbReference type="Proteomes" id="UP000054683">
    <property type="component" value="Unassembled WGS sequence"/>
</dbReference>
<dbReference type="PANTHER" id="PTHR13966:SF5">
    <property type="entry name" value="ENDONUCLEASE G, MITOCHONDRIAL"/>
    <property type="match status" value="1"/>
</dbReference>
<evidence type="ECO:0000256" key="8">
    <source>
        <dbReference type="PIRSR" id="PIRSR640255-1"/>
    </source>
</evidence>
<dbReference type="GO" id="GO:0004519">
    <property type="term" value="F:endonuclease activity"/>
    <property type="evidence" value="ECO:0007669"/>
    <property type="project" value="UniProtKB-UniRule"/>
</dbReference>
<dbReference type="InterPro" id="IPR018524">
    <property type="entry name" value="DNA/RNA_endonuclease_AS"/>
</dbReference>
<reference evidence="13 14" key="1">
    <citation type="submission" date="2016-01" db="EMBL/GenBank/DDBJ databases">
        <authorList>
            <person name="McClelland M."/>
            <person name="Jain A."/>
            <person name="Saraogi P."/>
            <person name="Mendelson R."/>
            <person name="Westerman R."/>
            <person name="SanMiguel P."/>
            <person name="Csonka L."/>
        </authorList>
    </citation>
    <scope>NUCLEOTIDE SEQUENCE [LARGE SCALE GENOMIC DNA]</scope>
    <source>
        <strain evidence="13">LMG 27134</strain>
    </source>
</reference>
<comment type="cofactor">
    <cofactor evidence="1 10">
        <name>Mg(2+)</name>
        <dbReference type="ChEBI" id="CHEBI:18420"/>
    </cofactor>
</comment>
<evidence type="ECO:0000256" key="4">
    <source>
        <dbReference type="ARBA" id="ARBA00022723"/>
    </source>
</evidence>
<evidence type="ECO:0000256" key="7">
    <source>
        <dbReference type="ARBA" id="ARBA00022842"/>
    </source>
</evidence>
<evidence type="ECO:0000313" key="13">
    <source>
        <dbReference type="EMBL" id="SAP34777.1"/>
    </source>
</evidence>
<dbReference type="InterPro" id="IPR040255">
    <property type="entry name" value="Non-specific_endonuclease"/>
</dbReference>
<dbReference type="EMBL" id="FCOK02000056">
    <property type="protein sequence ID" value="SAP34777.1"/>
    <property type="molecule type" value="Genomic_DNA"/>
</dbReference>
<dbReference type="InterPro" id="IPR044929">
    <property type="entry name" value="DNA/RNA_non-sp_Endonuclease_sf"/>
</dbReference>
<evidence type="ECO:0000256" key="2">
    <source>
        <dbReference type="ARBA" id="ARBA00010052"/>
    </source>
</evidence>
<dbReference type="Gene3D" id="3.40.570.10">
    <property type="entry name" value="Extracellular Endonuclease, subunit A"/>
    <property type="match status" value="1"/>
</dbReference>
<dbReference type="Pfam" id="PF01223">
    <property type="entry name" value="Endonuclease_NS"/>
    <property type="match status" value="1"/>
</dbReference>
<evidence type="ECO:0000259" key="12">
    <source>
        <dbReference type="SMART" id="SM00892"/>
    </source>
</evidence>
<feature type="active site" description="Proton acceptor" evidence="8">
    <location>
        <position position="136"/>
    </location>
</feature>
<keyword evidence="4 9" id="KW-0479">Metal-binding</keyword>
<comment type="similarity">
    <text evidence="2 10">Belongs to the DNA/RNA non-specific endonuclease family.</text>
</comment>
<dbReference type="GO" id="GO:0016787">
    <property type="term" value="F:hydrolase activity"/>
    <property type="evidence" value="ECO:0007669"/>
    <property type="project" value="UniProtKB-KW"/>
</dbReference>
<dbReference type="SUPFAM" id="SSF54060">
    <property type="entry name" value="His-Me finger endonucleases"/>
    <property type="match status" value="1"/>
</dbReference>
<gene>
    <name evidence="13" type="ORF">AWB69_06334</name>
</gene>
<feature type="domain" description="DNA/RNA non-specific endonuclease/pyrophosphatase/phosphodiesterase" evidence="12">
    <location>
        <begin position="71"/>
        <end position="261"/>
    </location>
</feature>
<dbReference type="SMART" id="SM00477">
    <property type="entry name" value="NUC"/>
    <property type="match status" value="1"/>
</dbReference>
<protein>
    <recommendedName>
        <fullName evidence="10">Endonuclease</fullName>
        <ecNumber evidence="10">3.1.30.-</ecNumber>
    </recommendedName>
</protein>
<evidence type="ECO:0000256" key="10">
    <source>
        <dbReference type="RuleBase" id="RU366055"/>
    </source>
</evidence>
<dbReference type="InterPro" id="IPR001604">
    <property type="entry name" value="Endo_G_ENPP1-like_dom"/>
</dbReference>
<feature type="domain" description="ENPP1-3/EXOG-like endonuclease/phosphodiesterase" evidence="11">
    <location>
        <begin position="72"/>
        <end position="261"/>
    </location>
</feature>
<evidence type="ECO:0000256" key="6">
    <source>
        <dbReference type="ARBA" id="ARBA00022801"/>
    </source>
</evidence>
<dbReference type="PANTHER" id="PTHR13966">
    <property type="entry name" value="ENDONUCLEASE RELATED"/>
    <property type="match status" value="1"/>
</dbReference>